<accession>A0A135UZW3</accession>
<comment type="caution">
    <text evidence="2">The sequence shown here is derived from an EMBL/GenBank/DDBJ whole genome shotgun (WGS) entry which is preliminary data.</text>
</comment>
<name>A0A135UZW3_9PEZI</name>
<reference evidence="2 3" key="1">
    <citation type="submission" date="2014-02" db="EMBL/GenBank/DDBJ databases">
        <title>The genome sequence of Colletotrichum salicis CBS 607.94.</title>
        <authorList>
            <person name="Baroncelli R."/>
            <person name="Thon M.R."/>
        </authorList>
    </citation>
    <scope>NUCLEOTIDE SEQUENCE [LARGE SCALE GENOMIC DNA]</scope>
    <source>
        <strain evidence="2 3">CBS 607.94</strain>
    </source>
</reference>
<evidence type="ECO:0000256" key="1">
    <source>
        <dbReference type="SAM" id="SignalP"/>
    </source>
</evidence>
<gene>
    <name evidence="2" type="ORF">CSAL01_07369</name>
</gene>
<dbReference type="AlphaFoldDB" id="A0A135UZW3"/>
<dbReference type="Proteomes" id="UP000070121">
    <property type="component" value="Unassembled WGS sequence"/>
</dbReference>
<keyword evidence="3" id="KW-1185">Reference proteome</keyword>
<evidence type="ECO:0000313" key="3">
    <source>
        <dbReference type="Proteomes" id="UP000070121"/>
    </source>
</evidence>
<evidence type="ECO:0008006" key="4">
    <source>
        <dbReference type="Google" id="ProtNLM"/>
    </source>
</evidence>
<dbReference type="EMBL" id="JFFI01000791">
    <property type="protein sequence ID" value="KXH65911.1"/>
    <property type="molecule type" value="Genomic_DNA"/>
</dbReference>
<feature type="chain" id="PRO_5007805451" description="Hydrophobin" evidence="1">
    <location>
        <begin position="25"/>
        <end position="117"/>
    </location>
</feature>
<dbReference type="OrthoDB" id="4954273at2759"/>
<feature type="signal peptide" evidence="1">
    <location>
        <begin position="1"/>
        <end position="24"/>
    </location>
</feature>
<sequence>MRLTTLLFAATANAFLLNCNGGTAGDGGCEANGLHTYCCNESFEPPVYINVRDVTVLSKNPQGNSDCKPTGTNTAGRPFAGKAALLACAFGNSFNHALSKKSTSLNGTANQECVDLD</sequence>
<proteinExistence type="predicted"/>
<keyword evidence="1" id="KW-0732">Signal</keyword>
<protein>
    <recommendedName>
        <fullName evidence="4">Hydrophobin</fullName>
    </recommendedName>
</protein>
<organism evidence="2 3">
    <name type="scientific">Colletotrichum salicis</name>
    <dbReference type="NCBI Taxonomy" id="1209931"/>
    <lineage>
        <taxon>Eukaryota</taxon>
        <taxon>Fungi</taxon>
        <taxon>Dikarya</taxon>
        <taxon>Ascomycota</taxon>
        <taxon>Pezizomycotina</taxon>
        <taxon>Sordariomycetes</taxon>
        <taxon>Hypocreomycetidae</taxon>
        <taxon>Glomerellales</taxon>
        <taxon>Glomerellaceae</taxon>
        <taxon>Colletotrichum</taxon>
        <taxon>Colletotrichum acutatum species complex</taxon>
    </lineage>
</organism>
<evidence type="ECO:0000313" key="2">
    <source>
        <dbReference type="EMBL" id="KXH65911.1"/>
    </source>
</evidence>